<dbReference type="GO" id="GO:0003677">
    <property type="term" value="F:DNA binding"/>
    <property type="evidence" value="ECO:0007669"/>
    <property type="project" value="TreeGrafter"/>
</dbReference>
<reference evidence="9" key="1">
    <citation type="submission" date="2020-11" db="EMBL/GenBank/DDBJ databases">
        <authorList>
            <consortium name="DOE Joint Genome Institute"/>
            <person name="Ahrendt S."/>
            <person name="Riley R."/>
            <person name="Andreopoulos W."/>
            <person name="Labutti K."/>
            <person name="Pangilinan J."/>
            <person name="Ruiz-Duenas F.J."/>
            <person name="Barrasa J.M."/>
            <person name="Sanchez-Garcia M."/>
            <person name="Camarero S."/>
            <person name="Miyauchi S."/>
            <person name="Serrano A."/>
            <person name="Linde D."/>
            <person name="Babiker R."/>
            <person name="Drula E."/>
            <person name="Ayuso-Fernandez I."/>
            <person name="Pacheco R."/>
            <person name="Padilla G."/>
            <person name="Ferreira P."/>
            <person name="Barriuso J."/>
            <person name="Kellner H."/>
            <person name="Castanera R."/>
            <person name="Alfaro M."/>
            <person name="Ramirez L."/>
            <person name="Pisabarro A.G."/>
            <person name="Kuo A."/>
            <person name="Tritt A."/>
            <person name="Lipzen A."/>
            <person name="He G."/>
            <person name="Yan M."/>
            <person name="Ng V."/>
            <person name="Cullen D."/>
            <person name="Martin F."/>
            <person name="Rosso M.-N."/>
            <person name="Henrissat B."/>
            <person name="Hibbett D."/>
            <person name="Martinez A.T."/>
            <person name="Grigoriev I.V."/>
        </authorList>
    </citation>
    <scope>NUCLEOTIDE SEQUENCE</scope>
    <source>
        <strain evidence="9">ATCC 90797</strain>
    </source>
</reference>
<feature type="compositionally biased region" description="Acidic residues" evidence="7">
    <location>
        <begin position="365"/>
        <end position="375"/>
    </location>
</feature>
<keyword evidence="3 6" id="KW-0227">DNA damage</keyword>
<evidence type="ECO:0000256" key="5">
    <source>
        <dbReference type="ARBA" id="ARBA00023306"/>
    </source>
</evidence>
<comment type="function">
    <text evidence="6">Plays an important role in the control of DNA replication and the maintenance of replication fork stability.</text>
</comment>
<keyword evidence="5 6" id="KW-0131">Cell cycle</keyword>
<dbReference type="AlphaFoldDB" id="A0A9P6A788"/>
<feature type="region of interest" description="Disordered" evidence="7">
    <location>
        <begin position="222"/>
        <end position="302"/>
    </location>
</feature>
<evidence type="ECO:0000256" key="4">
    <source>
        <dbReference type="ARBA" id="ARBA00023242"/>
    </source>
</evidence>
<evidence type="ECO:0000256" key="6">
    <source>
        <dbReference type="RuleBase" id="RU366049"/>
    </source>
</evidence>
<dbReference type="PANTHER" id="PTHR13220">
    <property type="entry name" value="TIMELESS INTERACTING-RELATED"/>
    <property type="match status" value="1"/>
</dbReference>
<feature type="compositionally biased region" description="Low complexity" evidence="7">
    <location>
        <begin position="233"/>
        <end position="242"/>
    </location>
</feature>
<comment type="caution">
    <text evidence="9">The sequence shown here is derived from an EMBL/GenBank/DDBJ whole genome shotgun (WGS) entry which is preliminary data.</text>
</comment>
<dbReference type="InterPro" id="IPR012923">
    <property type="entry name" value="Csm3"/>
</dbReference>
<evidence type="ECO:0000256" key="2">
    <source>
        <dbReference type="ARBA" id="ARBA00006075"/>
    </source>
</evidence>
<dbReference type="Proteomes" id="UP000807025">
    <property type="component" value="Unassembled WGS sequence"/>
</dbReference>
<feature type="compositionally biased region" description="Low complexity" evidence="7">
    <location>
        <begin position="34"/>
        <end position="43"/>
    </location>
</feature>
<dbReference type="GO" id="GO:0006974">
    <property type="term" value="P:DNA damage response"/>
    <property type="evidence" value="ECO:0007669"/>
    <property type="project" value="UniProtKB-KW"/>
</dbReference>
<comment type="subcellular location">
    <subcellularLocation>
        <location evidence="1 6">Nucleus</location>
    </subcellularLocation>
</comment>
<gene>
    <name evidence="9" type="ORF">BDN71DRAFT_1440461</name>
</gene>
<proteinExistence type="inferred from homology"/>
<organism evidence="9 10">
    <name type="scientific">Pleurotus eryngii</name>
    <name type="common">Boletus of the steppes</name>
    <dbReference type="NCBI Taxonomy" id="5323"/>
    <lineage>
        <taxon>Eukaryota</taxon>
        <taxon>Fungi</taxon>
        <taxon>Dikarya</taxon>
        <taxon>Basidiomycota</taxon>
        <taxon>Agaricomycotina</taxon>
        <taxon>Agaricomycetes</taxon>
        <taxon>Agaricomycetidae</taxon>
        <taxon>Agaricales</taxon>
        <taxon>Pleurotineae</taxon>
        <taxon>Pleurotaceae</taxon>
        <taxon>Pleurotus</taxon>
    </lineage>
</organism>
<feature type="region of interest" description="Disordered" evidence="7">
    <location>
        <begin position="1"/>
        <end position="58"/>
    </location>
</feature>
<dbReference type="Pfam" id="PF07962">
    <property type="entry name" value="Swi3"/>
    <property type="match status" value="1"/>
</dbReference>
<dbReference type="GO" id="GO:0031297">
    <property type="term" value="P:replication fork processing"/>
    <property type="evidence" value="ECO:0007669"/>
    <property type="project" value="UniProtKB-UniRule"/>
</dbReference>
<dbReference type="GO" id="GO:0031298">
    <property type="term" value="C:replication fork protection complex"/>
    <property type="evidence" value="ECO:0007669"/>
    <property type="project" value="TreeGrafter"/>
</dbReference>
<name>A0A9P6A788_PLEER</name>
<keyword evidence="10" id="KW-1185">Reference proteome</keyword>
<accession>A0A9P6A788</accession>
<dbReference type="OrthoDB" id="437078at2759"/>
<evidence type="ECO:0000256" key="7">
    <source>
        <dbReference type="SAM" id="MobiDB-lite"/>
    </source>
</evidence>
<dbReference type="GO" id="GO:0043111">
    <property type="term" value="P:replication fork arrest"/>
    <property type="evidence" value="ECO:0007669"/>
    <property type="project" value="TreeGrafter"/>
</dbReference>
<feature type="compositionally biased region" description="Basic and acidic residues" evidence="7">
    <location>
        <begin position="100"/>
        <end position="114"/>
    </location>
</feature>
<comment type="similarity">
    <text evidence="2 6">Belongs to the CSM3 family.</text>
</comment>
<evidence type="ECO:0000256" key="3">
    <source>
        <dbReference type="ARBA" id="ARBA00022763"/>
    </source>
</evidence>
<evidence type="ECO:0000313" key="9">
    <source>
        <dbReference type="EMBL" id="KAF9500413.1"/>
    </source>
</evidence>
<dbReference type="PANTHER" id="PTHR13220:SF11">
    <property type="entry name" value="TIMELESS-INTERACTING PROTEIN"/>
    <property type="match status" value="1"/>
</dbReference>
<dbReference type="GO" id="GO:0000076">
    <property type="term" value="P:DNA replication checkpoint signaling"/>
    <property type="evidence" value="ECO:0007669"/>
    <property type="project" value="UniProtKB-UniRule"/>
</dbReference>
<dbReference type="InterPro" id="IPR040038">
    <property type="entry name" value="TIPIN/Csm3/Swi3"/>
</dbReference>
<evidence type="ECO:0000259" key="8">
    <source>
        <dbReference type="Pfam" id="PF07962"/>
    </source>
</evidence>
<feature type="region of interest" description="Disordered" evidence="7">
    <location>
        <begin position="73"/>
        <end position="120"/>
    </location>
</feature>
<evidence type="ECO:0000313" key="10">
    <source>
        <dbReference type="Proteomes" id="UP000807025"/>
    </source>
</evidence>
<feature type="compositionally biased region" description="Polar residues" evidence="7">
    <location>
        <begin position="82"/>
        <end position="96"/>
    </location>
</feature>
<keyword evidence="4 6" id="KW-0539">Nucleus</keyword>
<protein>
    <recommendedName>
        <fullName evidence="6">Chromosome segregation in meiosis protein</fullName>
    </recommendedName>
</protein>
<feature type="region of interest" description="Disordered" evidence="7">
    <location>
        <begin position="314"/>
        <end position="375"/>
    </location>
</feature>
<sequence>MEPTTEAIDIEQEDEPRLNKRPLFLPSDSDDESPASPKIASRPASPPPSDALDLFDDDAFTIKPLGPAVNVEALERDARARQASQPSYTPHQILPSSSPPRDEEALAKDKDAVEPRPGMRKRIPRLDEGCLLGRDGFPALIKSVRGFEIKGKGHEIEDLDRLFLTYQFWTHQLHPKTQFRDTVERVEKLCHSRRMHVALGVYRDEAHGKIVRDEDVIDLTDEEGDAREPPASEPASEPASSRVTSEEPSRGQTTDFDDDEFEAAIREEEQRSRPTKERERNVASPKPRATFGQAGDDDFMDVDGDLWDQLIEGAFDEPGGDVSGNPTAPRASEGDDDDIWNVIDEVEREQGGTTTQKAPAPVVSEAEENWEDMYF</sequence>
<evidence type="ECO:0000256" key="1">
    <source>
        <dbReference type="ARBA" id="ARBA00004123"/>
    </source>
</evidence>
<feature type="compositionally biased region" description="Basic and acidic residues" evidence="7">
    <location>
        <begin position="263"/>
        <end position="281"/>
    </location>
</feature>
<feature type="compositionally biased region" description="Acidic residues" evidence="7">
    <location>
        <begin position="334"/>
        <end position="347"/>
    </location>
</feature>
<feature type="domain" description="Chromosome segregation in meiosis protein 3" evidence="8">
    <location>
        <begin position="126"/>
        <end position="205"/>
    </location>
</feature>
<dbReference type="EMBL" id="MU154527">
    <property type="protein sequence ID" value="KAF9500413.1"/>
    <property type="molecule type" value="Genomic_DNA"/>
</dbReference>